<dbReference type="EMBL" id="PJNB01000001">
    <property type="protein sequence ID" value="PKW15926.1"/>
    <property type="molecule type" value="Genomic_DNA"/>
</dbReference>
<sequence>MTAPSGTSYEALRDKKNQLIRKALEGSVFIADESAELPTALTTGDAAQLLPLPSGYEDVGWVEKSDGATWSRSVDTSDVESWGAVEPTRTDIVKQTDGLKFIAQETKRRTLEIYESVNLAEVTPDSTTGEVTFDRPTRPAPRYFRAMGLFQDGAGADTIYVAKLAPRAAVTSTGDQKWSDGEVVGYDVTFTAYFDAAAGTAMRFFFGGPGWKALLEDMGFKTAPATAGQNGA</sequence>
<organism evidence="1 2">
    <name type="scientific">Saccharopolyspora spinosa</name>
    <dbReference type="NCBI Taxonomy" id="60894"/>
    <lineage>
        <taxon>Bacteria</taxon>
        <taxon>Bacillati</taxon>
        <taxon>Actinomycetota</taxon>
        <taxon>Actinomycetes</taxon>
        <taxon>Pseudonocardiales</taxon>
        <taxon>Pseudonocardiaceae</taxon>
        <taxon>Saccharopolyspora</taxon>
    </lineage>
</organism>
<accession>A0A2N3XZ05</accession>
<proteinExistence type="predicted"/>
<dbReference type="AlphaFoldDB" id="A0A2N3XZ05"/>
<comment type="caution">
    <text evidence="1">The sequence shown here is derived from an EMBL/GenBank/DDBJ whole genome shotgun (WGS) entry which is preliminary data.</text>
</comment>
<reference evidence="1" key="1">
    <citation type="submission" date="2017-12" db="EMBL/GenBank/DDBJ databases">
        <title>Sequencing the genomes of 1000 Actinobacteria strains.</title>
        <authorList>
            <person name="Klenk H.-P."/>
        </authorList>
    </citation>
    <scope>NUCLEOTIDE SEQUENCE [LARGE SCALE GENOMIC DNA]</scope>
    <source>
        <strain evidence="1">DSM 44228</strain>
    </source>
</reference>
<protein>
    <recommendedName>
        <fullName evidence="3">Phi13 family phage major tail protein</fullName>
    </recommendedName>
</protein>
<dbReference type="InterPro" id="IPR058154">
    <property type="entry name" value="Bxb1_TTP-like"/>
</dbReference>
<dbReference type="OrthoDB" id="4966244at2"/>
<name>A0A2N3XZ05_SACSN</name>
<dbReference type="Proteomes" id="UP000233786">
    <property type="component" value="Unassembled WGS sequence"/>
</dbReference>
<keyword evidence="2" id="KW-1185">Reference proteome</keyword>
<evidence type="ECO:0000313" key="2">
    <source>
        <dbReference type="Proteomes" id="UP000233786"/>
    </source>
</evidence>
<gene>
    <name evidence="1" type="ORF">A8926_3708</name>
</gene>
<dbReference type="STRING" id="994479.GCA_000194155_03509"/>
<dbReference type="Pfam" id="PF25681">
    <property type="entry name" value="Phage_TTP_17"/>
    <property type="match status" value="1"/>
</dbReference>
<dbReference type="RefSeq" id="WP_010696618.1">
    <property type="nucleotide sequence ID" value="NZ_CP061007.1"/>
</dbReference>
<evidence type="ECO:0008006" key="3">
    <source>
        <dbReference type="Google" id="ProtNLM"/>
    </source>
</evidence>
<evidence type="ECO:0000313" key="1">
    <source>
        <dbReference type="EMBL" id="PKW15926.1"/>
    </source>
</evidence>